<evidence type="ECO:0000256" key="2">
    <source>
        <dbReference type="ARBA" id="ARBA00004651"/>
    </source>
</evidence>
<keyword evidence="4" id="KW-1003">Cell membrane</keyword>
<feature type="transmembrane region" description="Helical" evidence="14">
    <location>
        <begin position="706"/>
        <end position="739"/>
    </location>
</feature>
<protein>
    <recommendedName>
        <fullName evidence="12">Microtubule-associated protein</fullName>
    </recommendedName>
</protein>
<feature type="domain" description="Nudix hydrolase" evidence="15">
    <location>
        <begin position="462"/>
        <end position="603"/>
    </location>
</feature>
<dbReference type="PROSITE" id="PS00229">
    <property type="entry name" value="TAU_MAP_1"/>
    <property type="match status" value="9"/>
</dbReference>
<keyword evidence="11 12" id="KW-0206">Cytoskeleton</keyword>
<dbReference type="PANTHER" id="PTHR11501:SF18">
    <property type="entry name" value="MICROTUBULE-ASSOCIATED PROTEIN"/>
    <property type="match status" value="1"/>
</dbReference>
<feature type="transmembrane region" description="Helical" evidence="14">
    <location>
        <begin position="818"/>
        <end position="836"/>
    </location>
</feature>
<evidence type="ECO:0000256" key="12">
    <source>
        <dbReference type="RuleBase" id="RU000686"/>
    </source>
</evidence>
<dbReference type="InterPro" id="IPR001084">
    <property type="entry name" value="MAP_tubulin-bd_rpt"/>
</dbReference>
<feature type="transmembrane region" description="Helical" evidence="14">
    <location>
        <begin position="901"/>
        <end position="920"/>
    </location>
</feature>
<name>A0A9P6YCC8_RHIOR</name>
<sequence>MLAEPNSITKETEALSITSSQSSKTNKSSKTSKSSRTSKSSKTSKSSRTSRSSWSKLPNYPMPTYNNEELPPLPTKEPSTKLTYASKRASLVSPPSNLTDYSSSHVKSKVGSLDNIKHTPGGGNTKIFDEGVHVLKEKVVSKAAPKVGSLDNIKHKPGGGETKVFDEGVYALKEKITLKATSKVGSLDNIKHKPGGGEAKVFDEGVHVLKEKISSKATSKIGSLDNIKHKPGGGTTRVFDEGIHTLKEKIVSKATSKVGSLDNIKHKPGGGKAKVFDEGVHVLKEKIAAKASSKVGSLDNIKHKPGGGEAKVFDEGIHVLKEKITSKATSKVGSLDNIKHKPGGGTTKVFDEGIHTLKEKIVSKATSKVGSLDNIKHKPGGGETKVFDEGVHVLKEKVVSKATSKVGSLDNIKHKPGGGTKKVFDEGVYALREKIVAKATSKIGSLDNIKHKLGGEDIRVYNGKDAKPKMITIQDKPSVLFTVRNMNMRTHRGEISFPGGKQDPTDESLEHTALRETEEEIGLPPQAIEILGRYSALPNKTGSLRVHPYVGFVKNDYIDLTRFNPEEVSSVFTLPVDYLVDPKNRQVKQFRDSQIKYTVFKAPNSLEGEKEIWGLTGFILEGVFRVPAYYASFAGLVLCIIISIFGWHMPAQQAFEAVGNGIVYANWPIMWLVFNAMLVYNISVRSKIFDLFRRWMLIHTPPDKRVLLLIIGFAFGALLEGVAGFGVPGAICSSILVSLGFEPSDALVYTLIFNTTPVAFGALGTPVTTLASLTGLPVLSLSSMMGRQLPFLSLFLPAYALLFYAGPRAGLIECWPPALVAGFSFAITQAIFANLVGPELPDLMAGLVSLLCIILFVQYWKPPYRVEYEANMNFHFANGKKTDVESMISEKKDTLSFKEAALAWCPWIIIIVVVIIWTFVKVSTIGAVHVNWPHLHQEVWLTLYSRKYDAVWVFQPLATGTAIFVSCIIYSIIIWLHGVHPHELLAALKDTALQLYKPTITVSFIMAFAYLFNYSGIVYTIGYQLSSVGRAFPFLSAWLGWVACFLSGSDTSANSLFGNLQVVTAREIGLSAVLMAATNSSGAITSKMISPQNLITGVSTIGLEGKEGVILRRTVLHSLLMCTAVGVMACIQQYLIPGIIPSE</sequence>
<dbReference type="Proteomes" id="UP000717996">
    <property type="component" value="Unassembled WGS sequence"/>
</dbReference>
<keyword evidence="6" id="KW-0597">Phosphoprotein</keyword>
<feature type="region of interest" description="Disordered" evidence="13">
    <location>
        <begin position="1"/>
        <end position="79"/>
    </location>
</feature>
<dbReference type="GO" id="GO:0005874">
    <property type="term" value="C:microtubule"/>
    <property type="evidence" value="ECO:0007669"/>
    <property type="project" value="UniProtKB-KW"/>
</dbReference>
<dbReference type="CDD" id="cd03426">
    <property type="entry name" value="NUDIX_CoAse_Nudt7"/>
    <property type="match status" value="1"/>
</dbReference>
<evidence type="ECO:0000256" key="7">
    <source>
        <dbReference type="ARBA" id="ARBA00022692"/>
    </source>
</evidence>
<evidence type="ECO:0000313" key="17">
    <source>
        <dbReference type="Proteomes" id="UP000717996"/>
    </source>
</evidence>
<evidence type="ECO:0000256" key="11">
    <source>
        <dbReference type="ARBA" id="ARBA00023212"/>
    </source>
</evidence>
<evidence type="ECO:0000256" key="8">
    <source>
        <dbReference type="ARBA" id="ARBA00022737"/>
    </source>
</evidence>
<feature type="transmembrane region" description="Helical" evidence="14">
    <location>
        <begin position="1031"/>
        <end position="1048"/>
    </location>
</feature>
<dbReference type="GO" id="GO:0000226">
    <property type="term" value="P:microtubule cytoskeleton organization"/>
    <property type="evidence" value="ECO:0007669"/>
    <property type="project" value="TreeGrafter"/>
</dbReference>
<evidence type="ECO:0000313" key="16">
    <source>
        <dbReference type="EMBL" id="KAG1543992.1"/>
    </source>
</evidence>
<dbReference type="GO" id="GO:0008017">
    <property type="term" value="F:microtubule binding"/>
    <property type="evidence" value="ECO:0007669"/>
    <property type="project" value="InterPro"/>
</dbReference>
<keyword evidence="5 12" id="KW-0963">Cytoplasm</keyword>
<dbReference type="PANTHER" id="PTHR11501">
    <property type="entry name" value="MICROTUBULE-ASSOCIATED PROTEIN"/>
    <property type="match status" value="1"/>
</dbReference>
<evidence type="ECO:0000256" key="5">
    <source>
        <dbReference type="ARBA" id="ARBA00022490"/>
    </source>
</evidence>
<feature type="transmembrane region" description="Helical" evidence="14">
    <location>
        <begin position="843"/>
        <end position="860"/>
    </location>
</feature>
<keyword evidence="7 14" id="KW-0812">Transmembrane</keyword>
<reference evidence="16" key="1">
    <citation type="journal article" date="2020" name="Microb. Genom.">
        <title>Genetic diversity of clinical and environmental Mucorales isolates obtained from an investigation of mucormycosis cases among solid organ transplant recipients.</title>
        <authorList>
            <person name="Nguyen M.H."/>
            <person name="Kaul D."/>
            <person name="Muto C."/>
            <person name="Cheng S.J."/>
            <person name="Richter R.A."/>
            <person name="Bruno V.M."/>
            <person name="Liu G."/>
            <person name="Beyhan S."/>
            <person name="Sundermann A.J."/>
            <person name="Mounaud S."/>
            <person name="Pasculle A.W."/>
            <person name="Nierman W.C."/>
            <person name="Driscoll E."/>
            <person name="Cumbie R."/>
            <person name="Clancy C.J."/>
            <person name="Dupont C.L."/>
        </authorList>
    </citation>
    <scope>NUCLEOTIDE SEQUENCE</scope>
    <source>
        <strain evidence="16">GL16</strain>
    </source>
</reference>
<proteinExistence type="predicted"/>
<dbReference type="NCBIfam" id="TIGR00795">
    <property type="entry name" value="lctP"/>
    <property type="match status" value="1"/>
</dbReference>
<dbReference type="InterPro" id="IPR000086">
    <property type="entry name" value="NUDIX_hydrolase_dom"/>
</dbReference>
<dbReference type="InterPro" id="IPR015797">
    <property type="entry name" value="NUDIX_hydrolase-like_dom_sf"/>
</dbReference>
<gene>
    <name evidence="16" type="ORF">G6F51_006336</name>
</gene>
<evidence type="ECO:0000256" key="4">
    <source>
        <dbReference type="ARBA" id="ARBA00022475"/>
    </source>
</evidence>
<feature type="transmembrane region" description="Helical" evidence="14">
    <location>
        <begin position="628"/>
        <end position="647"/>
    </location>
</feature>
<accession>A0A9P6YCC8</accession>
<evidence type="ECO:0000256" key="3">
    <source>
        <dbReference type="ARBA" id="ARBA00022448"/>
    </source>
</evidence>
<feature type="transmembrane region" description="Helical" evidence="14">
    <location>
        <begin position="995"/>
        <end position="1019"/>
    </location>
</feature>
<evidence type="ECO:0000256" key="9">
    <source>
        <dbReference type="ARBA" id="ARBA00022989"/>
    </source>
</evidence>
<feature type="compositionally biased region" description="Low complexity" evidence="13">
    <location>
        <begin position="16"/>
        <end position="56"/>
    </location>
</feature>
<evidence type="ECO:0000256" key="6">
    <source>
        <dbReference type="ARBA" id="ARBA00022553"/>
    </source>
</evidence>
<dbReference type="Pfam" id="PF00418">
    <property type="entry name" value="Tubulin-binding"/>
    <property type="match status" value="9"/>
</dbReference>
<dbReference type="GO" id="GO:0005886">
    <property type="term" value="C:plasma membrane"/>
    <property type="evidence" value="ECO:0007669"/>
    <property type="project" value="UniProtKB-SubCell"/>
</dbReference>
<dbReference type="Pfam" id="PF00293">
    <property type="entry name" value="NUDIX"/>
    <property type="match status" value="1"/>
</dbReference>
<evidence type="ECO:0000256" key="1">
    <source>
        <dbReference type="ARBA" id="ARBA00004245"/>
    </source>
</evidence>
<feature type="transmembrane region" description="Helical" evidence="14">
    <location>
        <begin position="789"/>
        <end position="806"/>
    </location>
</feature>
<dbReference type="OrthoDB" id="206213at2759"/>
<evidence type="ECO:0000259" key="15">
    <source>
        <dbReference type="PROSITE" id="PS51462"/>
    </source>
</evidence>
<evidence type="ECO:0000256" key="10">
    <source>
        <dbReference type="ARBA" id="ARBA00023136"/>
    </source>
</evidence>
<dbReference type="InterPro" id="IPR027324">
    <property type="entry name" value="MAP2/MAP4/Tau"/>
</dbReference>
<dbReference type="PROSITE" id="PS51491">
    <property type="entry name" value="TAU_MAP_2"/>
    <property type="match status" value="9"/>
</dbReference>
<dbReference type="InterPro" id="IPR045121">
    <property type="entry name" value="CoAse"/>
</dbReference>
<dbReference type="InterPro" id="IPR003804">
    <property type="entry name" value="Lactate_perm"/>
</dbReference>
<dbReference type="PROSITE" id="PS51462">
    <property type="entry name" value="NUDIX"/>
    <property type="match status" value="1"/>
</dbReference>
<keyword evidence="8" id="KW-0677">Repeat</keyword>
<dbReference type="GO" id="GO:0015129">
    <property type="term" value="F:lactate transmembrane transporter activity"/>
    <property type="evidence" value="ECO:0007669"/>
    <property type="project" value="InterPro"/>
</dbReference>
<feature type="transmembrane region" description="Helical" evidence="14">
    <location>
        <begin position="950"/>
        <end position="975"/>
    </location>
</feature>
<dbReference type="EMBL" id="JAANIT010000852">
    <property type="protein sequence ID" value="KAG1543992.1"/>
    <property type="molecule type" value="Genomic_DNA"/>
</dbReference>
<comment type="caution">
    <text evidence="16">The sequence shown here is derived from an EMBL/GenBank/DDBJ whole genome shotgun (WGS) entry which is preliminary data.</text>
</comment>
<dbReference type="AlphaFoldDB" id="A0A9P6YCC8"/>
<comment type="subcellular location">
    <subcellularLocation>
        <location evidence="2">Cell membrane</location>
        <topology evidence="2">Multi-pass membrane protein</topology>
    </subcellularLocation>
    <subcellularLocation>
        <location evidence="1 12">Cytoplasm</location>
        <location evidence="1 12">Cytoskeleton</location>
    </subcellularLocation>
</comment>
<dbReference type="SUPFAM" id="SSF55811">
    <property type="entry name" value="Nudix"/>
    <property type="match status" value="1"/>
</dbReference>
<evidence type="ECO:0000256" key="13">
    <source>
        <dbReference type="SAM" id="MobiDB-lite"/>
    </source>
</evidence>
<keyword evidence="12" id="KW-0493">Microtubule</keyword>
<keyword evidence="3" id="KW-0813">Transport</keyword>
<dbReference type="Pfam" id="PF02652">
    <property type="entry name" value="Lactate_perm"/>
    <property type="match status" value="1"/>
</dbReference>
<keyword evidence="9 14" id="KW-1133">Transmembrane helix</keyword>
<keyword evidence="10 14" id="KW-0472">Membrane</keyword>
<dbReference type="Gene3D" id="3.90.79.10">
    <property type="entry name" value="Nucleoside Triphosphate Pyrophosphohydrolase"/>
    <property type="match status" value="1"/>
</dbReference>
<organism evidence="16 17">
    <name type="scientific">Rhizopus oryzae</name>
    <name type="common">Mucormycosis agent</name>
    <name type="synonym">Rhizopus arrhizus var. delemar</name>
    <dbReference type="NCBI Taxonomy" id="64495"/>
    <lineage>
        <taxon>Eukaryota</taxon>
        <taxon>Fungi</taxon>
        <taxon>Fungi incertae sedis</taxon>
        <taxon>Mucoromycota</taxon>
        <taxon>Mucoromycotina</taxon>
        <taxon>Mucoromycetes</taxon>
        <taxon>Mucorales</taxon>
        <taxon>Mucorineae</taxon>
        <taxon>Rhizopodaceae</taxon>
        <taxon>Rhizopus</taxon>
    </lineage>
</organism>
<feature type="transmembrane region" description="Helical" evidence="14">
    <location>
        <begin position="667"/>
        <end position="685"/>
    </location>
</feature>
<feature type="transmembrane region" description="Helical" evidence="14">
    <location>
        <begin position="1115"/>
        <end position="1136"/>
    </location>
</feature>
<evidence type="ECO:0000256" key="14">
    <source>
        <dbReference type="SAM" id="Phobius"/>
    </source>
</evidence>
<dbReference type="GO" id="GO:0010945">
    <property type="term" value="F:coenzyme A diphosphatase activity"/>
    <property type="evidence" value="ECO:0007669"/>
    <property type="project" value="InterPro"/>
</dbReference>